<evidence type="ECO:0000256" key="5">
    <source>
        <dbReference type="ARBA" id="ARBA00022989"/>
    </source>
</evidence>
<evidence type="ECO:0000256" key="1">
    <source>
        <dbReference type="ARBA" id="ARBA00004370"/>
    </source>
</evidence>
<evidence type="ECO:0000256" key="3">
    <source>
        <dbReference type="ARBA" id="ARBA00022692"/>
    </source>
</evidence>
<dbReference type="InterPro" id="IPR011138">
    <property type="entry name" value="Cytochrome_b-558"/>
</dbReference>
<proteinExistence type="predicted"/>
<evidence type="ECO:0000256" key="8">
    <source>
        <dbReference type="SAM" id="Phobius"/>
    </source>
</evidence>
<reference evidence="9 10" key="1">
    <citation type="submission" date="2020-02" db="EMBL/GenBank/DDBJ databases">
        <authorList>
            <person name="Sun Q."/>
        </authorList>
    </citation>
    <scope>NUCLEOTIDE SEQUENCE [LARGE SCALE GENOMIC DNA]</scope>
    <source>
        <strain evidence="9 10">YIM 13062</strain>
    </source>
</reference>
<organism evidence="9 10">
    <name type="scientific">Kocuria subflava</name>
    <dbReference type="NCBI Taxonomy" id="1736139"/>
    <lineage>
        <taxon>Bacteria</taxon>
        <taxon>Bacillati</taxon>
        <taxon>Actinomycetota</taxon>
        <taxon>Actinomycetes</taxon>
        <taxon>Micrococcales</taxon>
        <taxon>Micrococcaceae</taxon>
        <taxon>Kocuria</taxon>
    </lineage>
</organism>
<evidence type="ECO:0000256" key="6">
    <source>
        <dbReference type="ARBA" id="ARBA00023004"/>
    </source>
</evidence>
<keyword evidence="5 8" id="KW-1133">Transmembrane helix</keyword>
<keyword evidence="2" id="KW-0349">Heme</keyword>
<protein>
    <submittedName>
        <fullName evidence="9">Succinate dehydrogenase cytochrome b subunit</fullName>
    </submittedName>
</protein>
<dbReference type="EMBL" id="JAAVUN010000001">
    <property type="protein sequence ID" value="NKE08463.1"/>
    <property type="molecule type" value="Genomic_DNA"/>
</dbReference>
<feature type="transmembrane region" description="Helical" evidence="8">
    <location>
        <begin position="85"/>
        <end position="107"/>
    </location>
</feature>
<dbReference type="GO" id="GO:0046872">
    <property type="term" value="F:metal ion binding"/>
    <property type="evidence" value="ECO:0007669"/>
    <property type="project" value="UniProtKB-KW"/>
</dbReference>
<dbReference type="CDD" id="cd03498">
    <property type="entry name" value="SQR_TypeB_2_TM"/>
    <property type="match status" value="1"/>
</dbReference>
<name>A0A846TJ03_9MICC</name>
<evidence type="ECO:0000313" key="10">
    <source>
        <dbReference type="Proteomes" id="UP000521379"/>
    </source>
</evidence>
<feature type="transmembrane region" description="Helical" evidence="8">
    <location>
        <begin position="33"/>
        <end position="52"/>
    </location>
</feature>
<dbReference type="Pfam" id="PF01127">
    <property type="entry name" value="Sdh_cyt"/>
    <property type="match status" value="1"/>
</dbReference>
<keyword evidence="10" id="KW-1185">Reference proteome</keyword>
<sequence>MTSSDIAGDSLSAVLRLAEQAVSRMPATPELKLAMASSGTIFSAFTVAHMMGNLQVYMGQQKFDDYAHFLRTVGSPVLPRGTVLWFFRLGLLASTVAHLSCAAALTVRAQQSASRPRAQKRTRPRGRRRGVWEVAKRSMRSTGTVLGLFAAHHLADLTLGIRPAAAEHTPGAAYQNLVTSLQRPPVAALYLAAMVALAAHTAQGITQVGNDTGLAADRRTRQRLALAGRVIGTGVALGNASIPVAVQLRLVR</sequence>
<accession>A0A846TJ03</accession>
<keyword evidence="4" id="KW-0479">Metal-binding</keyword>
<evidence type="ECO:0000256" key="2">
    <source>
        <dbReference type="ARBA" id="ARBA00022617"/>
    </source>
</evidence>
<dbReference type="SUPFAM" id="SSF81343">
    <property type="entry name" value="Fumarate reductase respiratory complex transmembrane subunits"/>
    <property type="match status" value="1"/>
</dbReference>
<keyword evidence="6" id="KW-0408">Iron</keyword>
<evidence type="ECO:0000256" key="7">
    <source>
        <dbReference type="ARBA" id="ARBA00023136"/>
    </source>
</evidence>
<evidence type="ECO:0000313" key="9">
    <source>
        <dbReference type="EMBL" id="NKE08463.1"/>
    </source>
</evidence>
<evidence type="ECO:0000256" key="4">
    <source>
        <dbReference type="ARBA" id="ARBA00022723"/>
    </source>
</evidence>
<comment type="subcellular location">
    <subcellularLocation>
        <location evidence="1">Membrane</location>
    </subcellularLocation>
</comment>
<dbReference type="Proteomes" id="UP000521379">
    <property type="component" value="Unassembled WGS sequence"/>
</dbReference>
<dbReference type="InterPro" id="IPR034804">
    <property type="entry name" value="SQR/QFR_C/D"/>
</dbReference>
<comment type="caution">
    <text evidence="9">The sequence shown here is derived from an EMBL/GenBank/DDBJ whole genome shotgun (WGS) entry which is preliminary data.</text>
</comment>
<keyword evidence="3 8" id="KW-0812">Transmembrane</keyword>
<dbReference type="GO" id="GO:0016020">
    <property type="term" value="C:membrane"/>
    <property type="evidence" value="ECO:0007669"/>
    <property type="project" value="UniProtKB-SubCell"/>
</dbReference>
<dbReference type="AlphaFoldDB" id="A0A846TJ03"/>
<dbReference type="NCBIfam" id="TIGR02046">
    <property type="entry name" value="sdhC_b558_fam"/>
    <property type="match status" value="1"/>
</dbReference>
<dbReference type="RefSeq" id="WP_081994080.1">
    <property type="nucleotide sequence ID" value="NZ_JAAVUN010000001.1"/>
</dbReference>
<gene>
    <name evidence="9" type="ORF">GTW58_00570</name>
</gene>
<dbReference type="InterPro" id="IPR000701">
    <property type="entry name" value="SuccDH_FuR_B_TM-su"/>
</dbReference>
<keyword evidence="7 8" id="KW-0472">Membrane</keyword>
<dbReference type="Gene3D" id="1.20.1300.10">
    <property type="entry name" value="Fumarate reductase/succinate dehydrogenase, transmembrane subunit"/>
    <property type="match status" value="1"/>
</dbReference>